<gene>
    <name evidence="1" type="ORF">PCOR1329_LOCUS80685</name>
</gene>
<evidence type="ECO:0000313" key="2">
    <source>
        <dbReference type="Proteomes" id="UP001189429"/>
    </source>
</evidence>
<name>A0ABN9XX92_9DINO</name>
<keyword evidence="2" id="KW-1185">Reference proteome</keyword>
<sequence>MARHLGFFVGPGVARADPWKGSAAKRWGRVEELAASQAPLQHCIQLHSVAAVARLSCVGWLLDPPSTAHAKELQAIHELRRAAPNSLAKVPCDRACRGPNFCVADAGRWCASCWRDSTTSNVQRLTGLLRAARRLAARKGKMAILNRHEGKVGHSKSLHIPRKADLLALQERLCTDTIALTIRRRLLSWLLRFAEGNSNRPLLFQGARFPGGQLGEQLARRPHDPARALAEERQNRLRHRAGAWAAMWIPDLLFEARDVNNEQDLMDWCVEHLYGMLQRDDPQALHNPDAQRRRLAHDMCRQAWQDGSFGRGKLELRLLGNMGCNDGGIREQAALRADLAARHRARRRWINHQALLPTNPDEAEAQHDGVMDVEPEDLLDTDDVPGDLEARWLRLRAHLAPLPPAGLWALLKSLVGGLTTSHRMHALAVRLATPLLTRMDLGDAHGPKGEKGIENCMARLAVACRFCHMTKKTASQSPRTYTQSYNGICAARHSLRLPADLSGGAGPRSAHIIERTCP</sequence>
<comment type="caution">
    <text evidence="1">The sequence shown here is derived from an EMBL/GenBank/DDBJ whole genome shotgun (WGS) entry which is preliminary data.</text>
</comment>
<proteinExistence type="predicted"/>
<reference evidence="1" key="1">
    <citation type="submission" date="2023-10" db="EMBL/GenBank/DDBJ databases">
        <authorList>
            <person name="Chen Y."/>
            <person name="Shah S."/>
            <person name="Dougan E. K."/>
            <person name="Thang M."/>
            <person name="Chan C."/>
        </authorList>
    </citation>
    <scope>NUCLEOTIDE SEQUENCE [LARGE SCALE GENOMIC DNA]</scope>
</reference>
<dbReference type="EMBL" id="CAUYUJ010021455">
    <property type="protein sequence ID" value="CAK0904751.1"/>
    <property type="molecule type" value="Genomic_DNA"/>
</dbReference>
<accession>A0ABN9XX92</accession>
<evidence type="ECO:0000313" key="1">
    <source>
        <dbReference type="EMBL" id="CAK0904751.1"/>
    </source>
</evidence>
<protein>
    <submittedName>
        <fullName evidence="1">Uncharacterized protein</fullName>
    </submittedName>
</protein>
<dbReference type="Proteomes" id="UP001189429">
    <property type="component" value="Unassembled WGS sequence"/>
</dbReference>
<organism evidence="1 2">
    <name type="scientific">Prorocentrum cordatum</name>
    <dbReference type="NCBI Taxonomy" id="2364126"/>
    <lineage>
        <taxon>Eukaryota</taxon>
        <taxon>Sar</taxon>
        <taxon>Alveolata</taxon>
        <taxon>Dinophyceae</taxon>
        <taxon>Prorocentrales</taxon>
        <taxon>Prorocentraceae</taxon>
        <taxon>Prorocentrum</taxon>
    </lineage>
</organism>